<protein>
    <recommendedName>
        <fullName evidence="7">Zn(2)-C6 fungal-type domain-containing protein</fullName>
    </recommendedName>
</protein>
<dbReference type="PROSITE" id="PS50048">
    <property type="entry name" value="ZN2_CY6_FUNGAL_2"/>
    <property type="match status" value="1"/>
</dbReference>
<evidence type="ECO:0000313" key="5">
    <source>
        <dbReference type="EMBL" id="KAL0956431.1"/>
    </source>
</evidence>
<dbReference type="InterPro" id="IPR017896">
    <property type="entry name" value="4Fe4S_Fe-S-bd"/>
</dbReference>
<dbReference type="EMBL" id="JASNQZ010000006">
    <property type="protein sequence ID" value="KAL0956431.1"/>
    <property type="molecule type" value="Genomic_DNA"/>
</dbReference>
<sequence length="177" mass="19653">MHGIPTYRKLTDEERIEFKRLSGKLSCAECTRLKLKCDRQIPCGSCAKRGCESVCPNGTLSFGKGRQMIIANTGQLHQQVKSMGERIQLLEEALSAFQTSVSDEPHPLLHEDLLKIKRHIGKISGTSSSGKSRDLQLSTELEECLGALSLGSQGESRYLGRLAGPEVRIREALFYLY</sequence>
<comment type="caution">
    <text evidence="5">The sequence shown here is derived from an EMBL/GenBank/DDBJ whole genome shotgun (WGS) entry which is preliminary data.</text>
</comment>
<proteinExistence type="predicted"/>
<evidence type="ECO:0008006" key="7">
    <source>
        <dbReference type="Google" id="ProtNLM"/>
    </source>
</evidence>
<gene>
    <name evidence="5" type="ORF">HGRIS_002579</name>
</gene>
<name>A0ABR3JL12_9AGAR</name>
<organism evidence="5 6">
    <name type="scientific">Hohenbuehelia grisea</name>
    <dbReference type="NCBI Taxonomy" id="104357"/>
    <lineage>
        <taxon>Eukaryota</taxon>
        <taxon>Fungi</taxon>
        <taxon>Dikarya</taxon>
        <taxon>Basidiomycota</taxon>
        <taxon>Agaricomycotina</taxon>
        <taxon>Agaricomycetes</taxon>
        <taxon>Agaricomycetidae</taxon>
        <taxon>Agaricales</taxon>
        <taxon>Pleurotineae</taxon>
        <taxon>Pleurotaceae</taxon>
        <taxon>Hohenbuehelia</taxon>
    </lineage>
</organism>
<dbReference type="PANTHER" id="PTHR31001">
    <property type="entry name" value="UNCHARACTERIZED TRANSCRIPTIONAL REGULATORY PROTEIN"/>
    <property type="match status" value="1"/>
</dbReference>
<dbReference type="PROSITE" id="PS00463">
    <property type="entry name" value="ZN2_CY6_FUNGAL_1"/>
    <property type="match status" value="1"/>
</dbReference>
<accession>A0ABR3JL12</accession>
<evidence type="ECO:0000256" key="2">
    <source>
        <dbReference type="ARBA" id="ARBA00023242"/>
    </source>
</evidence>
<evidence type="ECO:0000259" key="3">
    <source>
        <dbReference type="PROSITE" id="PS50048"/>
    </source>
</evidence>
<comment type="subcellular location">
    <subcellularLocation>
        <location evidence="1">Nucleus</location>
    </subcellularLocation>
</comment>
<dbReference type="InterPro" id="IPR036864">
    <property type="entry name" value="Zn2-C6_fun-type_DNA-bd_sf"/>
</dbReference>
<feature type="domain" description="4Fe-4S ferredoxin-type" evidence="4">
    <location>
        <begin position="33"/>
        <end position="65"/>
    </location>
</feature>
<dbReference type="Pfam" id="PF00172">
    <property type="entry name" value="Zn_clus"/>
    <property type="match status" value="1"/>
</dbReference>
<dbReference type="PANTHER" id="PTHR31001:SF56">
    <property type="entry name" value="ZN(2)-C6 FUNGAL-TYPE DOMAIN-CONTAINING PROTEIN"/>
    <property type="match status" value="1"/>
</dbReference>
<keyword evidence="6" id="KW-1185">Reference proteome</keyword>
<evidence type="ECO:0000313" key="6">
    <source>
        <dbReference type="Proteomes" id="UP001556367"/>
    </source>
</evidence>
<dbReference type="InterPro" id="IPR050613">
    <property type="entry name" value="Sec_Metabolite_Reg"/>
</dbReference>
<dbReference type="SUPFAM" id="SSF57701">
    <property type="entry name" value="Zn2/Cys6 DNA-binding domain"/>
    <property type="match status" value="1"/>
</dbReference>
<dbReference type="Proteomes" id="UP001556367">
    <property type="component" value="Unassembled WGS sequence"/>
</dbReference>
<dbReference type="SMART" id="SM00066">
    <property type="entry name" value="GAL4"/>
    <property type="match status" value="1"/>
</dbReference>
<dbReference type="InterPro" id="IPR001138">
    <property type="entry name" value="Zn2Cys6_DnaBD"/>
</dbReference>
<keyword evidence="2" id="KW-0539">Nucleus</keyword>
<dbReference type="CDD" id="cd00067">
    <property type="entry name" value="GAL4"/>
    <property type="match status" value="1"/>
</dbReference>
<dbReference type="Gene3D" id="4.10.240.10">
    <property type="entry name" value="Zn(2)-C6 fungal-type DNA-binding domain"/>
    <property type="match status" value="1"/>
</dbReference>
<evidence type="ECO:0000256" key="1">
    <source>
        <dbReference type="ARBA" id="ARBA00004123"/>
    </source>
</evidence>
<reference evidence="6" key="1">
    <citation type="submission" date="2024-06" db="EMBL/GenBank/DDBJ databases">
        <title>Multi-omics analyses provide insights into the biosynthesis of the anticancer antibiotic pleurotin in Hohenbuehelia grisea.</title>
        <authorList>
            <person name="Weaver J.A."/>
            <person name="Alberti F."/>
        </authorList>
    </citation>
    <scope>NUCLEOTIDE SEQUENCE [LARGE SCALE GENOMIC DNA]</scope>
    <source>
        <strain evidence="6">T-177</strain>
    </source>
</reference>
<feature type="domain" description="Zn(2)-C6 fungal-type" evidence="3">
    <location>
        <begin position="26"/>
        <end position="55"/>
    </location>
</feature>
<dbReference type="PROSITE" id="PS51379">
    <property type="entry name" value="4FE4S_FER_2"/>
    <property type="match status" value="1"/>
</dbReference>
<evidence type="ECO:0000259" key="4">
    <source>
        <dbReference type="PROSITE" id="PS51379"/>
    </source>
</evidence>